<dbReference type="WBParaSite" id="SCUD_0000278401-mRNA-1">
    <property type="protein sequence ID" value="SCUD_0000278401-mRNA-1"/>
    <property type="gene ID" value="SCUD_0000278401"/>
</dbReference>
<protein>
    <submittedName>
        <fullName evidence="5">Mediator of RNA polymerase II transcription subunit 21</fullName>
    </submittedName>
</protein>
<dbReference type="EMBL" id="UZAK01002845">
    <property type="protein sequence ID" value="VDO76956.1"/>
    <property type="molecule type" value="Genomic_DNA"/>
</dbReference>
<dbReference type="Proteomes" id="UP000279833">
    <property type="component" value="Unassembled WGS sequence"/>
</dbReference>
<keyword evidence="1" id="KW-0175">Coiled coil</keyword>
<sequence>MVKRLVLITRRANLGESTKLLVDISKRFSELQISFNSLKESYDSLHSEPQLPPELRKVQLSSFREFLNSLSRNFDSTKECFYTIHHLVKATIEQQLANGTLQDVDHSDEENNSTLPVNPTGSVTVKDSNIELNTSKQINDEHVEDGDPEFLTQKAYLIALQQRTAQEKEEIAKLLQQRDELAGRLASLKAGNLLVNKIERSLLM</sequence>
<keyword evidence="4" id="KW-1185">Reference proteome</keyword>
<organism evidence="5">
    <name type="scientific">Schistosoma curassoni</name>
    <dbReference type="NCBI Taxonomy" id="6186"/>
    <lineage>
        <taxon>Eukaryota</taxon>
        <taxon>Metazoa</taxon>
        <taxon>Spiralia</taxon>
        <taxon>Lophotrochozoa</taxon>
        <taxon>Platyhelminthes</taxon>
        <taxon>Trematoda</taxon>
        <taxon>Digenea</taxon>
        <taxon>Strigeidida</taxon>
        <taxon>Schistosomatoidea</taxon>
        <taxon>Schistosomatidae</taxon>
        <taxon>Schistosoma</taxon>
    </lineage>
</organism>
<evidence type="ECO:0000313" key="5">
    <source>
        <dbReference type="WBParaSite" id="SCUD_0000278401-mRNA-1"/>
    </source>
</evidence>
<evidence type="ECO:0000256" key="2">
    <source>
        <dbReference type="SAM" id="MobiDB-lite"/>
    </source>
</evidence>
<feature type="coiled-coil region" evidence="1">
    <location>
        <begin position="157"/>
        <end position="184"/>
    </location>
</feature>
<name>A0A183JJA9_9TREM</name>
<proteinExistence type="predicted"/>
<feature type="compositionally biased region" description="Polar residues" evidence="2">
    <location>
        <begin position="112"/>
        <end position="126"/>
    </location>
</feature>
<evidence type="ECO:0000313" key="3">
    <source>
        <dbReference type="EMBL" id="VDO76956.1"/>
    </source>
</evidence>
<gene>
    <name evidence="3" type="ORF">SCUD_LOCUS2785</name>
</gene>
<reference evidence="5" key="1">
    <citation type="submission" date="2016-06" db="UniProtKB">
        <authorList>
            <consortium name="WormBaseParasite"/>
        </authorList>
    </citation>
    <scope>IDENTIFICATION</scope>
</reference>
<reference evidence="3 4" key="2">
    <citation type="submission" date="2018-11" db="EMBL/GenBank/DDBJ databases">
        <authorList>
            <consortium name="Pathogen Informatics"/>
        </authorList>
    </citation>
    <scope>NUCLEOTIDE SEQUENCE [LARGE SCALE GENOMIC DNA]</scope>
    <source>
        <strain evidence="3">Dakar</strain>
        <strain evidence="4">Dakar, Senegal</strain>
    </source>
</reference>
<accession>A0A183JJA9</accession>
<evidence type="ECO:0000256" key="1">
    <source>
        <dbReference type="SAM" id="Coils"/>
    </source>
</evidence>
<evidence type="ECO:0000313" key="4">
    <source>
        <dbReference type="Proteomes" id="UP000279833"/>
    </source>
</evidence>
<feature type="region of interest" description="Disordered" evidence="2">
    <location>
        <begin position="103"/>
        <end position="126"/>
    </location>
</feature>
<dbReference type="AlphaFoldDB" id="A0A183JJA9"/>